<evidence type="ECO:0000256" key="4">
    <source>
        <dbReference type="PROSITE-ProRule" id="PRU00335"/>
    </source>
</evidence>
<dbReference type="PRINTS" id="PR00455">
    <property type="entry name" value="HTHTETR"/>
</dbReference>
<reference evidence="6 7" key="1">
    <citation type="submission" date="2022-04" db="EMBL/GenBank/DDBJ databases">
        <title>Leucobacter sp. isolated from rhizosphere of garlic.</title>
        <authorList>
            <person name="Won M."/>
            <person name="Lee C.-M."/>
            <person name="Woen H.-Y."/>
            <person name="Kwon S.-W."/>
        </authorList>
    </citation>
    <scope>NUCLEOTIDE SEQUENCE [LARGE SCALE GENOMIC DNA]</scope>
    <source>
        <strain evidence="6 7">H21R-40</strain>
    </source>
</reference>
<evidence type="ECO:0000256" key="1">
    <source>
        <dbReference type="ARBA" id="ARBA00023015"/>
    </source>
</evidence>
<feature type="domain" description="HTH tetR-type" evidence="5">
    <location>
        <begin position="14"/>
        <end position="74"/>
    </location>
</feature>
<dbReference type="SUPFAM" id="SSF46689">
    <property type="entry name" value="Homeodomain-like"/>
    <property type="match status" value="1"/>
</dbReference>
<keyword evidence="3" id="KW-0804">Transcription</keyword>
<keyword evidence="2 4" id="KW-0238">DNA-binding</keyword>
<dbReference type="PROSITE" id="PS50977">
    <property type="entry name" value="HTH_TETR_2"/>
    <property type="match status" value="1"/>
</dbReference>
<accession>A0ABY4FHN4</accession>
<feature type="DNA-binding region" description="H-T-H motif" evidence="4">
    <location>
        <begin position="37"/>
        <end position="56"/>
    </location>
</feature>
<keyword evidence="7" id="KW-1185">Reference proteome</keyword>
<evidence type="ECO:0000313" key="7">
    <source>
        <dbReference type="Proteomes" id="UP000831786"/>
    </source>
</evidence>
<dbReference type="InterPro" id="IPR001647">
    <property type="entry name" value="HTH_TetR"/>
</dbReference>
<evidence type="ECO:0000256" key="3">
    <source>
        <dbReference type="ARBA" id="ARBA00023163"/>
    </source>
</evidence>
<organism evidence="6 7">
    <name type="scientific">Leucobacter allii</name>
    <dbReference type="NCBI Taxonomy" id="2932247"/>
    <lineage>
        <taxon>Bacteria</taxon>
        <taxon>Bacillati</taxon>
        <taxon>Actinomycetota</taxon>
        <taxon>Actinomycetes</taxon>
        <taxon>Micrococcales</taxon>
        <taxon>Microbacteriaceae</taxon>
        <taxon>Leucobacter</taxon>
    </lineage>
</organism>
<gene>
    <name evidence="6" type="ORF">MUN78_10820</name>
</gene>
<dbReference type="Pfam" id="PF00440">
    <property type="entry name" value="TetR_N"/>
    <property type="match status" value="1"/>
</dbReference>
<keyword evidence="1" id="KW-0805">Transcription regulation</keyword>
<dbReference type="Proteomes" id="UP000831786">
    <property type="component" value="Chromosome"/>
</dbReference>
<dbReference type="RefSeq" id="WP_244726389.1">
    <property type="nucleotide sequence ID" value="NZ_CP095045.1"/>
</dbReference>
<proteinExistence type="predicted"/>
<protein>
    <submittedName>
        <fullName evidence="6">TetR/AcrR family transcriptional regulator</fullName>
    </submittedName>
</protein>
<dbReference type="InterPro" id="IPR050109">
    <property type="entry name" value="HTH-type_TetR-like_transc_reg"/>
</dbReference>
<dbReference type="PANTHER" id="PTHR30055:SF238">
    <property type="entry name" value="MYCOFACTOCIN BIOSYNTHESIS TRANSCRIPTIONAL REGULATOR MFTR-RELATED"/>
    <property type="match status" value="1"/>
</dbReference>
<dbReference type="PANTHER" id="PTHR30055">
    <property type="entry name" value="HTH-TYPE TRANSCRIPTIONAL REGULATOR RUTR"/>
    <property type="match status" value="1"/>
</dbReference>
<dbReference type="EMBL" id="CP095045">
    <property type="protein sequence ID" value="UOQ56185.1"/>
    <property type="molecule type" value="Genomic_DNA"/>
</dbReference>
<sequence>MPAPSRAARGRPPASSREMIADAACELFLEQGYEATSITEITRRTGVSRSSFFNYFATKSEILWFAFDARAAEVSASLADSGIGIAEALARFGAGEPPTTLALAIVDARTMGVEAELAAGRAARQLRLAEAVAARLMRDGAPSLRAEIIAAGYAGAAVAAVWRWADLGAGRHALGAVLAEGLTEAERLLGAA</sequence>
<evidence type="ECO:0000256" key="2">
    <source>
        <dbReference type="ARBA" id="ARBA00023125"/>
    </source>
</evidence>
<name>A0ABY4FHN4_9MICO</name>
<evidence type="ECO:0000313" key="6">
    <source>
        <dbReference type="EMBL" id="UOQ56185.1"/>
    </source>
</evidence>
<evidence type="ECO:0000259" key="5">
    <source>
        <dbReference type="PROSITE" id="PS50977"/>
    </source>
</evidence>
<dbReference type="InterPro" id="IPR009057">
    <property type="entry name" value="Homeodomain-like_sf"/>
</dbReference>
<dbReference type="Gene3D" id="1.10.357.10">
    <property type="entry name" value="Tetracycline Repressor, domain 2"/>
    <property type="match status" value="1"/>
</dbReference>